<comment type="caution">
    <text evidence="2">The sequence shown here is derived from an EMBL/GenBank/DDBJ whole genome shotgun (WGS) entry which is preliminary data.</text>
</comment>
<name>A0A4U5MVB1_STECR</name>
<dbReference type="Proteomes" id="UP000298663">
    <property type="component" value="Unassembled WGS sequence"/>
</dbReference>
<feature type="compositionally biased region" description="Basic residues" evidence="1">
    <location>
        <begin position="24"/>
        <end position="33"/>
    </location>
</feature>
<reference evidence="2 3" key="2">
    <citation type="journal article" date="2019" name="G3 (Bethesda)">
        <title>Hybrid Assembly of the Genome of the Entomopathogenic Nematode Steinernema carpocapsae Identifies the X-Chromosome.</title>
        <authorList>
            <person name="Serra L."/>
            <person name="Macchietto M."/>
            <person name="Macias-Munoz A."/>
            <person name="McGill C.J."/>
            <person name="Rodriguez I.M."/>
            <person name="Rodriguez B."/>
            <person name="Murad R."/>
            <person name="Mortazavi A."/>
        </authorList>
    </citation>
    <scope>NUCLEOTIDE SEQUENCE [LARGE SCALE GENOMIC DNA]</scope>
    <source>
        <strain evidence="2 3">ALL</strain>
    </source>
</reference>
<sequence length="74" mass="8708">MQFLVGFIGIRNKTTKKIIENKTAKPKKRKPKQRTYETAKTKMSRTSDSRRLLGILEEFTNKLFLRNFLRSMSG</sequence>
<dbReference type="AlphaFoldDB" id="A0A4U5MVB1"/>
<evidence type="ECO:0000256" key="1">
    <source>
        <dbReference type="SAM" id="MobiDB-lite"/>
    </source>
</evidence>
<gene>
    <name evidence="2" type="ORF">L596_021048</name>
</gene>
<dbReference type="EMBL" id="AZBU02000006">
    <property type="protein sequence ID" value="TKR73776.1"/>
    <property type="molecule type" value="Genomic_DNA"/>
</dbReference>
<evidence type="ECO:0000313" key="3">
    <source>
        <dbReference type="Proteomes" id="UP000298663"/>
    </source>
</evidence>
<organism evidence="2 3">
    <name type="scientific">Steinernema carpocapsae</name>
    <name type="common">Entomopathogenic nematode</name>
    <dbReference type="NCBI Taxonomy" id="34508"/>
    <lineage>
        <taxon>Eukaryota</taxon>
        <taxon>Metazoa</taxon>
        <taxon>Ecdysozoa</taxon>
        <taxon>Nematoda</taxon>
        <taxon>Chromadorea</taxon>
        <taxon>Rhabditida</taxon>
        <taxon>Tylenchina</taxon>
        <taxon>Panagrolaimomorpha</taxon>
        <taxon>Strongyloidoidea</taxon>
        <taxon>Steinernematidae</taxon>
        <taxon>Steinernema</taxon>
    </lineage>
</organism>
<keyword evidence="3" id="KW-1185">Reference proteome</keyword>
<feature type="region of interest" description="Disordered" evidence="1">
    <location>
        <begin position="20"/>
        <end position="43"/>
    </location>
</feature>
<accession>A0A4U5MVB1</accession>
<feature type="compositionally biased region" description="Basic and acidic residues" evidence="1">
    <location>
        <begin position="34"/>
        <end position="43"/>
    </location>
</feature>
<evidence type="ECO:0000313" key="2">
    <source>
        <dbReference type="EMBL" id="TKR73776.1"/>
    </source>
</evidence>
<proteinExistence type="predicted"/>
<reference evidence="2 3" key="1">
    <citation type="journal article" date="2015" name="Genome Biol.">
        <title>Comparative genomics of Steinernema reveals deeply conserved gene regulatory networks.</title>
        <authorList>
            <person name="Dillman A.R."/>
            <person name="Macchietto M."/>
            <person name="Porter C.F."/>
            <person name="Rogers A."/>
            <person name="Williams B."/>
            <person name="Antoshechkin I."/>
            <person name="Lee M.M."/>
            <person name="Goodwin Z."/>
            <person name="Lu X."/>
            <person name="Lewis E.E."/>
            <person name="Goodrich-Blair H."/>
            <person name="Stock S.P."/>
            <person name="Adams B.J."/>
            <person name="Sternberg P.W."/>
            <person name="Mortazavi A."/>
        </authorList>
    </citation>
    <scope>NUCLEOTIDE SEQUENCE [LARGE SCALE GENOMIC DNA]</scope>
    <source>
        <strain evidence="2 3">ALL</strain>
    </source>
</reference>
<protein>
    <submittedName>
        <fullName evidence="2">Uncharacterized protein</fullName>
    </submittedName>
</protein>